<name>A0A015NHL3_RHIIW</name>
<comment type="caution">
    <text evidence="2">The sequence shown here is derived from an EMBL/GenBank/DDBJ whole genome shotgun (WGS) entry which is preliminary data.</text>
</comment>
<dbReference type="Gene3D" id="1.10.10.10">
    <property type="entry name" value="Winged helix-like DNA-binding domain superfamily/Winged helix DNA-binding domain"/>
    <property type="match status" value="1"/>
</dbReference>
<dbReference type="InterPro" id="IPR036390">
    <property type="entry name" value="WH_DNA-bd_sf"/>
</dbReference>
<dbReference type="AlphaFoldDB" id="A0A015NHL3"/>
<dbReference type="HOGENOM" id="CLU_096332_0_0_1"/>
<dbReference type="InterPro" id="IPR036388">
    <property type="entry name" value="WH-like_DNA-bd_sf"/>
</dbReference>
<evidence type="ECO:0000313" key="2">
    <source>
        <dbReference type="EMBL" id="EXX78908.1"/>
    </source>
</evidence>
<feature type="region of interest" description="Disordered" evidence="1">
    <location>
        <begin position="24"/>
        <end position="54"/>
    </location>
</feature>
<evidence type="ECO:0000256" key="1">
    <source>
        <dbReference type="SAM" id="MobiDB-lite"/>
    </source>
</evidence>
<dbReference type="Proteomes" id="UP000022910">
    <property type="component" value="Unassembled WGS sequence"/>
</dbReference>
<sequence length="216" mass="24102">MRPIEGQMQSAKDAFAAVIERAEKSLKRRARGPASETPQERGHTVTKLSDERAKKRREEARQFVAQARRLGLDPDTLAKIDGAAKAHAKSSENWIFVMLGPKENAAVVRWINQHSKRPHKAQELWATLLEHLRMDTGEIMATRQQLAERVGMTPRDLSSTMSELASINAIRREKEGRTVRYFLNPGIATHIPNASARKAAREGAGPLLQIMEGGKP</sequence>
<organism evidence="2 3">
    <name type="scientific">Rhizophagus irregularis (strain DAOM 197198w)</name>
    <name type="common">Glomus intraradices</name>
    <dbReference type="NCBI Taxonomy" id="1432141"/>
    <lineage>
        <taxon>Eukaryota</taxon>
        <taxon>Fungi</taxon>
        <taxon>Fungi incertae sedis</taxon>
        <taxon>Mucoromycota</taxon>
        <taxon>Glomeromycotina</taxon>
        <taxon>Glomeromycetes</taxon>
        <taxon>Glomerales</taxon>
        <taxon>Glomeraceae</taxon>
        <taxon>Rhizophagus</taxon>
    </lineage>
</organism>
<proteinExistence type="predicted"/>
<keyword evidence="3" id="KW-1185">Reference proteome</keyword>
<gene>
    <name evidence="2" type="ORF">RirG_010690</name>
</gene>
<reference evidence="2 3" key="1">
    <citation type="submission" date="2014-02" db="EMBL/GenBank/DDBJ databases">
        <title>Single nucleus genome sequencing reveals high similarity among nuclei of an endomycorrhizal fungus.</title>
        <authorList>
            <person name="Lin K."/>
            <person name="Geurts R."/>
            <person name="Zhang Z."/>
            <person name="Limpens E."/>
            <person name="Saunders D.G."/>
            <person name="Mu D."/>
            <person name="Pang E."/>
            <person name="Cao H."/>
            <person name="Cha H."/>
            <person name="Lin T."/>
            <person name="Zhou Q."/>
            <person name="Shang Y."/>
            <person name="Li Y."/>
            <person name="Ivanov S."/>
            <person name="Sharma T."/>
            <person name="Velzen R.V."/>
            <person name="Ruijter N.D."/>
            <person name="Aanen D.K."/>
            <person name="Win J."/>
            <person name="Kamoun S."/>
            <person name="Bisseling T."/>
            <person name="Huang S."/>
        </authorList>
    </citation>
    <scope>NUCLEOTIDE SEQUENCE [LARGE SCALE GENOMIC DNA]</scope>
    <source>
        <strain evidence="3">DAOM197198w</strain>
    </source>
</reference>
<feature type="compositionally biased region" description="Basic and acidic residues" evidence="1">
    <location>
        <begin position="38"/>
        <end position="54"/>
    </location>
</feature>
<evidence type="ECO:0000313" key="3">
    <source>
        <dbReference type="Proteomes" id="UP000022910"/>
    </source>
</evidence>
<dbReference type="EMBL" id="JEMT01007075">
    <property type="protein sequence ID" value="EXX78908.1"/>
    <property type="molecule type" value="Genomic_DNA"/>
</dbReference>
<accession>A0A015NHL3</accession>
<dbReference type="SUPFAM" id="SSF46785">
    <property type="entry name" value="Winged helix' DNA-binding domain"/>
    <property type="match status" value="1"/>
</dbReference>
<protein>
    <submittedName>
        <fullName evidence="2">Uncharacterized protein</fullName>
    </submittedName>
</protein>